<feature type="transmembrane region" description="Helical" evidence="12">
    <location>
        <begin position="45"/>
        <end position="66"/>
    </location>
</feature>
<evidence type="ECO:0000256" key="5">
    <source>
        <dbReference type="ARBA" id="ARBA00022729"/>
    </source>
</evidence>
<evidence type="ECO:0000256" key="4">
    <source>
        <dbReference type="ARBA" id="ARBA00022692"/>
    </source>
</evidence>
<dbReference type="AlphaFoldDB" id="A0A642UMI2"/>
<evidence type="ECO:0000256" key="10">
    <source>
        <dbReference type="ARBA" id="ARBA00023136"/>
    </source>
</evidence>
<evidence type="ECO:0000256" key="6">
    <source>
        <dbReference type="ARBA" id="ARBA00022741"/>
    </source>
</evidence>
<dbReference type="OMA" id="MPRHLTY"/>
<keyword evidence="11" id="KW-0325">Glycoprotein</keyword>
<dbReference type="FunFam" id="3.40.50.300:FF:000702">
    <property type="entry name" value="ABC transporter (Adp1)"/>
    <property type="match status" value="1"/>
</dbReference>
<proteinExistence type="inferred from homology"/>
<keyword evidence="15" id="KW-1185">Reference proteome</keyword>
<organism evidence="14 15">
    <name type="scientific">Diutina rugosa</name>
    <name type="common">Yeast</name>
    <name type="synonym">Candida rugosa</name>
    <dbReference type="NCBI Taxonomy" id="5481"/>
    <lineage>
        <taxon>Eukaryota</taxon>
        <taxon>Fungi</taxon>
        <taxon>Dikarya</taxon>
        <taxon>Ascomycota</taxon>
        <taxon>Saccharomycotina</taxon>
        <taxon>Pichiomycetes</taxon>
        <taxon>Debaryomycetaceae</taxon>
        <taxon>Diutina</taxon>
    </lineage>
</organism>
<feature type="transmembrane region" description="Helical" evidence="12">
    <location>
        <begin position="462"/>
        <end position="481"/>
    </location>
</feature>
<evidence type="ECO:0000256" key="11">
    <source>
        <dbReference type="ARBA" id="ARBA00023180"/>
    </source>
</evidence>
<evidence type="ECO:0000313" key="14">
    <source>
        <dbReference type="EMBL" id="KAA8898085.1"/>
    </source>
</evidence>
<dbReference type="InterPro" id="IPR027417">
    <property type="entry name" value="P-loop_NTPase"/>
</dbReference>
<dbReference type="PROSITE" id="PS50893">
    <property type="entry name" value="ABC_TRANSPORTER_2"/>
    <property type="match status" value="1"/>
</dbReference>
<comment type="subcellular location">
    <subcellularLocation>
        <location evidence="1">Endoplasmic reticulum membrane</location>
        <topology evidence="1">Multi-pass membrane protein</topology>
    </subcellularLocation>
</comment>
<gene>
    <name evidence="14" type="ORF">DIURU_004939</name>
</gene>
<feature type="transmembrane region" description="Helical" evidence="12">
    <location>
        <begin position="537"/>
        <end position="561"/>
    </location>
</feature>
<keyword evidence="8" id="KW-0067">ATP-binding</keyword>
<feature type="transmembrane region" description="Helical" evidence="12">
    <location>
        <begin position="605"/>
        <end position="623"/>
    </location>
</feature>
<evidence type="ECO:0000256" key="1">
    <source>
        <dbReference type="ARBA" id="ARBA00004477"/>
    </source>
</evidence>
<evidence type="ECO:0000313" key="15">
    <source>
        <dbReference type="Proteomes" id="UP000449547"/>
    </source>
</evidence>
<keyword evidence="9 12" id="KW-1133">Transmembrane helix</keyword>
<accession>A0A642UMI2</accession>
<evidence type="ECO:0000256" key="2">
    <source>
        <dbReference type="ARBA" id="ARBA00005814"/>
    </source>
</evidence>
<dbReference type="CDD" id="cd03213">
    <property type="entry name" value="ABCG_EPDR"/>
    <property type="match status" value="1"/>
</dbReference>
<dbReference type="InterPro" id="IPR013525">
    <property type="entry name" value="ABC2_TM"/>
</dbReference>
<dbReference type="InterPro" id="IPR050352">
    <property type="entry name" value="ABCG_transporters"/>
</dbReference>
<dbReference type="Gene3D" id="3.40.50.300">
    <property type="entry name" value="P-loop containing nucleotide triphosphate hydrolases"/>
    <property type="match status" value="1"/>
</dbReference>
<sequence>MNDLIQSVFGDPYITLQCSSGECLHRSEIPGFEFPDPPRWTLGNLLIIMSVLMIGALAAASGIYNFRKSPLFGGSKIALSDSDEPHVDENVPRVTLSFEHVSYTAPNGNRILHDVFGIVKPNECMAIMGGSGAGKTTLLDILASKNKQGEVRGNVSVNGQSIGQKQYKKISGFVDQEDHLIGTLTVYETVLNSALLRLPRSMSFSQKHGRVLEVLSELRILSIKDRVIGNDFNRGISGGEKRRVSIACELVTSPSILFLDEPTSGLDSFNAYNVVDCLVKLARNHDRTIVFTIHQPRSNIVALFDKMLVLSGGNTVYSGEAIKCQDYFAKAGFRCPLGYNLADYLIDLTVDDTVKPSDLESQALQISRRNTTAEWEDFASRREELNAEISGESIEQPPPRSKLTTLFLESPIAQEEIIKINDIKAERPSLSVSTAKAASITQQILILSSRTFKNLYRNPKMLLSHYTLSFLVGIFCGYLYYNVSNDISGFQNRLGFFFFVLAFLGFSSFTGLHAFAEERIIFIRERANNYYHPFSYYVSKILCDIIPLRVFPPIILLSISYPLVGLTMEHNGFIKALLVLVLFNVTVAVEMLIIGILIKDPGASTITAVLVLLLSLLFAGLFINSDDLTSQIRWLEWISLFHYAYEALAINEVKDLILREKKYGLSIEVPGATILSTFGFKVGNFWFDVRSKALACVSLIG</sequence>
<dbReference type="SUPFAM" id="SSF52540">
    <property type="entry name" value="P-loop containing nucleoside triphosphate hydrolases"/>
    <property type="match status" value="1"/>
</dbReference>
<dbReference type="GO" id="GO:0140359">
    <property type="term" value="F:ABC-type transporter activity"/>
    <property type="evidence" value="ECO:0007669"/>
    <property type="project" value="InterPro"/>
</dbReference>
<dbReference type="Pfam" id="PF01061">
    <property type="entry name" value="ABC2_membrane"/>
    <property type="match status" value="1"/>
</dbReference>
<dbReference type="EMBL" id="SWFT01000149">
    <property type="protein sequence ID" value="KAA8898085.1"/>
    <property type="molecule type" value="Genomic_DNA"/>
</dbReference>
<reference evidence="14 15" key="1">
    <citation type="submission" date="2019-07" db="EMBL/GenBank/DDBJ databases">
        <title>Genome assembly of two rare yeast pathogens: Diutina rugosa and Trichomonascus ciferrii.</title>
        <authorList>
            <person name="Mixao V."/>
            <person name="Saus E."/>
            <person name="Hansen A."/>
            <person name="Lass-Flor C."/>
            <person name="Gabaldon T."/>
        </authorList>
    </citation>
    <scope>NUCLEOTIDE SEQUENCE [LARGE SCALE GENOMIC DNA]</scope>
    <source>
        <strain evidence="14 15">CBS 613</strain>
    </source>
</reference>
<dbReference type="RefSeq" id="XP_034010342.1">
    <property type="nucleotide sequence ID" value="XM_034157866.1"/>
</dbReference>
<evidence type="ECO:0000256" key="3">
    <source>
        <dbReference type="ARBA" id="ARBA00022448"/>
    </source>
</evidence>
<dbReference type="OrthoDB" id="66620at2759"/>
<evidence type="ECO:0000259" key="13">
    <source>
        <dbReference type="PROSITE" id="PS50893"/>
    </source>
</evidence>
<comment type="caution">
    <text evidence="14">The sequence shown here is derived from an EMBL/GenBank/DDBJ whole genome shotgun (WGS) entry which is preliminary data.</text>
</comment>
<evidence type="ECO:0000256" key="9">
    <source>
        <dbReference type="ARBA" id="ARBA00022989"/>
    </source>
</evidence>
<dbReference type="GeneID" id="54783590"/>
<keyword evidence="5" id="KW-0732">Signal</keyword>
<dbReference type="SMART" id="SM00382">
    <property type="entry name" value="AAA"/>
    <property type="match status" value="1"/>
</dbReference>
<dbReference type="PANTHER" id="PTHR48041:SF2">
    <property type="entry name" value="ATP-DEPENDENT PERMEASE-RELATED"/>
    <property type="match status" value="1"/>
</dbReference>
<protein>
    <recommendedName>
        <fullName evidence="13">ABC transporter domain-containing protein</fullName>
    </recommendedName>
</protein>
<dbReference type="VEuPathDB" id="FungiDB:DIURU_004939"/>
<dbReference type="Pfam" id="PF00005">
    <property type="entry name" value="ABC_tran"/>
    <property type="match status" value="1"/>
</dbReference>
<keyword evidence="3" id="KW-0813">Transport</keyword>
<dbReference type="GO" id="GO:0016887">
    <property type="term" value="F:ATP hydrolysis activity"/>
    <property type="evidence" value="ECO:0007669"/>
    <property type="project" value="InterPro"/>
</dbReference>
<keyword evidence="10 12" id="KW-0472">Membrane</keyword>
<dbReference type="InterPro" id="IPR003593">
    <property type="entry name" value="AAA+_ATPase"/>
</dbReference>
<dbReference type="Proteomes" id="UP000449547">
    <property type="component" value="Unassembled WGS sequence"/>
</dbReference>
<dbReference type="InterPro" id="IPR017871">
    <property type="entry name" value="ABC_transporter-like_CS"/>
</dbReference>
<dbReference type="PANTHER" id="PTHR48041">
    <property type="entry name" value="ABC TRANSPORTER G FAMILY MEMBER 28"/>
    <property type="match status" value="1"/>
</dbReference>
<evidence type="ECO:0000256" key="8">
    <source>
        <dbReference type="ARBA" id="ARBA00022840"/>
    </source>
</evidence>
<dbReference type="GO" id="GO:0005789">
    <property type="term" value="C:endoplasmic reticulum membrane"/>
    <property type="evidence" value="ECO:0007669"/>
    <property type="project" value="UniProtKB-SubCell"/>
</dbReference>
<dbReference type="GO" id="GO:0005524">
    <property type="term" value="F:ATP binding"/>
    <property type="evidence" value="ECO:0007669"/>
    <property type="project" value="UniProtKB-KW"/>
</dbReference>
<keyword evidence="6" id="KW-0547">Nucleotide-binding</keyword>
<dbReference type="PROSITE" id="PS00211">
    <property type="entry name" value="ABC_TRANSPORTER_1"/>
    <property type="match status" value="1"/>
</dbReference>
<name>A0A642UMI2_DIURU</name>
<dbReference type="InterPro" id="IPR003439">
    <property type="entry name" value="ABC_transporter-like_ATP-bd"/>
</dbReference>
<keyword evidence="7" id="KW-0256">Endoplasmic reticulum</keyword>
<feature type="transmembrane region" description="Helical" evidence="12">
    <location>
        <begin position="573"/>
        <end position="598"/>
    </location>
</feature>
<evidence type="ECO:0000256" key="12">
    <source>
        <dbReference type="SAM" id="Phobius"/>
    </source>
</evidence>
<feature type="domain" description="ABC transporter" evidence="13">
    <location>
        <begin position="96"/>
        <end position="337"/>
    </location>
</feature>
<comment type="similarity">
    <text evidence="2">Belongs to the ABC transporter superfamily. ABCG family. Eye pigment precursor importer (TC 3.A.1.204) subfamily.</text>
</comment>
<feature type="transmembrane region" description="Helical" evidence="12">
    <location>
        <begin position="493"/>
        <end position="516"/>
    </location>
</feature>
<evidence type="ECO:0000256" key="7">
    <source>
        <dbReference type="ARBA" id="ARBA00022824"/>
    </source>
</evidence>
<keyword evidence="4 12" id="KW-0812">Transmembrane</keyword>